<feature type="domain" description="4Fe-4S ferredoxin-type" evidence="5">
    <location>
        <begin position="89"/>
        <end position="117"/>
    </location>
</feature>
<evidence type="ECO:0000256" key="1">
    <source>
        <dbReference type="ARBA" id="ARBA00022485"/>
    </source>
</evidence>
<reference evidence="7" key="3">
    <citation type="journal article" date="2019" name="Microbiol. Resour. Announc.">
        <title>Draft Genome Sequences of Type Strains of Gordonibacter faecihominis, Paraeggerthella hongkongensis, Parvibacter caecicola,Slackia equolifaciens, Slackia faecicanis, and Slackia isoflavoniconvertens.</title>
        <authorList>
            <person name="Danylec N."/>
            <person name="Stoll D.A."/>
            <person name="Dotsch A."/>
            <person name="Huch M."/>
        </authorList>
    </citation>
    <scope>NUCLEOTIDE SEQUENCE</scope>
    <source>
        <strain evidence="7">DSM 16107</strain>
    </source>
</reference>
<evidence type="ECO:0000256" key="3">
    <source>
        <dbReference type="ARBA" id="ARBA00023004"/>
    </source>
</evidence>
<dbReference type="PANTHER" id="PTHR43177:SF3">
    <property type="entry name" value="PROTEIN NRFC HOMOLOG"/>
    <property type="match status" value="1"/>
</dbReference>
<keyword evidence="8" id="KW-1185">Reference proteome</keyword>
<reference evidence="6 8" key="1">
    <citation type="journal article" date="2018" name="Elife">
        <title>Discovery and characterization of a prevalent human gut bacterial enzyme sufficient for the inactivation of a family of plant toxins.</title>
        <authorList>
            <person name="Koppel N."/>
            <person name="Bisanz J.E."/>
            <person name="Pandelia M.E."/>
            <person name="Turnbaugh P.J."/>
            <person name="Balskus E.P."/>
        </authorList>
    </citation>
    <scope>NUCLEOTIDE SEQUENCE [LARGE SCALE GENOMIC DNA]</scope>
    <source>
        <strain evidence="6 8">DSM 16107</strain>
    </source>
</reference>
<keyword evidence="3" id="KW-0408">Iron</keyword>
<dbReference type="PROSITE" id="PS51379">
    <property type="entry name" value="4FE4S_FER_2"/>
    <property type="match status" value="3"/>
</dbReference>
<dbReference type="GO" id="GO:0051539">
    <property type="term" value="F:4 iron, 4 sulfur cluster binding"/>
    <property type="evidence" value="ECO:0007669"/>
    <property type="project" value="UniProtKB-KW"/>
</dbReference>
<name>A0A3N0IXT5_9ACTN</name>
<dbReference type="SUPFAM" id="SSF54862">
    <property type="entry name" value="4Fe-4S ferredoxins"/>
    <property type="match status" value="1"/>
</dbReference>
<evidence type="ECO:0000313" key="9">
    <source>
        <dbReference type="Proteomes" id="UP000270112"/>
    </source>
</evidence>
<dbReference type="Pfam" id="PF13247">
    <property type="entry name" value="Fer4_11"/>
    <property type="match status" value="1"/>
</dbReference>
<keyword evidence="4" id="KW-0411">Iron-sulfur</keyword>
<proteinExistence type="predicted"/>
<dbReference type="Gene3D" id="3.30.70.20">
    <property type="match status" value="2"/>
</dbReference>
<dbReference type="EMBL" id="PPTT01000019">
    <property type="protein sequence ID" value="RDB67991.1"/>
    <property type="molecule type" value="Genomic_DNA"/>
</dbReference>
<dbReference type="OrthoDB" id="9779457at2"/>
<organism evidence="7 9">
    <name type="scientific">Eggerthella sinensis</name>
    <dbReference type="NCBI Taxonomy" id="242230"/>
    <lineage>
        <taxon>Bacteria</taxon>
        <taxon>Bacillati</taxon>
        <taxon>Actinomycetota</taxon>
        <taxon>Coriobacteriia</taxon>
        <taxon>Eggerthellales</taxon>
        <taxon>Eggerthellaceae</taxon>
        <taxon>Eggerthella</taxon>
    </lineage>
</organism>
<dbReference type="GO" id="GO:0046872">
    <property type="term" value="F:metal ion binding"/>
    <property type="evidence" value="ECO:0007669"/>
    <property type="project" value="UniProtKB-KW"/>
</dbReference>
<dbReference type="RefSeq" id="WP_114546825.1">
    <property type="nucleotide sequence ID" value="NZ_CATYHD010000005.1"/>
</dbReference>
<evidence type="ECO:0000313" key="8">
    <source>
        <dbReference type="Proteomes" id="UP000253817"/>
    </source>
</evidence>
<dbReference type="InterPro" id="IPR017900">
    <property type="entry name" value="4Fe4S_Fe_S_CS"/>
</dbReference>
<keyword evidence="2" id="KW-0479">Metal-binding</keyword>
<evidence type="ECO:0000256" key="2">
    <source>
        <dbReference type="ARBA" id="ARBA00022723"/>
    </source>
</evidence>
<reference evidence="9" key="2">
    <citation type="submission" date="2018-05" db="EMBL/GenBank/DDBJ databases">
        <title>Genome Sequencing of selected type strains of the family Eggerthellaceae.</title>
        <authorList>
            <person name="Danylec N."/>
            <person name="Stoll D.A."/>
            <person name="Doetsch A."/>
            <person name="Huch M."/>
        </authorList>
    </citation>
    <scope>NUCLEOTIDE SEQUENCE [LARGE SCALE GENOMIC DNA]</scope>
    <source>
        <strain evidence="9">DSM 16107</strain>
    </source>
</reference>
<dbReference type="EMBL" id="QICC01000026">
    <property type="protein sequence ID" value="RNM41788.1"/>
    <property type="molecule type" value="Genomic_DNA"/>
</dbReference>
<dbReference type="Proteomes" id="UP000253817">
    <property type="component" value="Unassembled WGS sequence"/>
</dbReference>
<dbReference type="Pfam" id="PF12797">
    <property type="entry name" value="Fer4_2"/>
    <property type="match status" value="1"/>
</dbReference>
<evidence type="ECO:0000259" key="5">
    <source>
        <dbReference type="PROSITE" id="PS51379"/>
    </source>
</evidence>
<accession>A0A3N0IXT5</accession>
<protein>
    <submittedName>
        <fullName evidence="7">4Fe-4S ferredoxin</fullName>
    </submittedName>
</protein>
<evidence type="ECO:0000313" key="7">
    <source>
        <dbReference type="EMBL" id="RNM41788.1"/>
    </source>
</evidence>
<keyword evidence="1" id="KW-0004">4Fe-4S</keyword>
<dbReference type="AlphaFoldDB" id="A0A3N0IXT5"/>
<feature type="domain" description="4Fe-4S ferredoxin-type" evidence="5">
    <location>
        <begin position="12"/>
        <end position="42"/>
    </location>
</feature>
<gene>
    <name evidence="6" type="ORF">C1876_11250</name>
    <name evidence="7" type="ORF">DMP09_07850</name>
</gene>
<dbReference type="CDD" id="cd10551">
    <property type="entry name" value="PsrB"/>
    <property type="match status" value="1"/>
</dbReference>
<sequence>MQRAETKTGKRPFMLIDVSLCIGCHACVNACKFENGLSIKQFNTWIETWDAGDYPQVVRANVPHLCNHCDNAPCLAVCPTGATYRNDDGLILVDQDRCIGCKYCMAACPFAVRWQNEAGEVEKCTFCVNRTSQGLLPACAGNCPTHARLFGDLNDPNSEVAQKVAKVQAESMLPELGIETNTCYVGLAETNALPKSSSVLHGGRVAVKLQDLEGGE</sequence>
<evidence type="ECO:0000256" key="4">
    <source>
        <dbReference type="ARBA" id="ARBA00023014"/>
    </source>
</evidence>
<dbReference type="PANTHER" id="PTHR43177">
    <property type="entry name" value="PROTEIN NRFC"/>
    <property type="match status" value="1"/>
</dbReference>
<evidence type="ECO:0000313" key="6">
    <source>
        <dbReference type="EMBL" id="RDB67991.1"/>
    </source>
</evidence>
<feature type="domain" description="4Fe-4S ferredoxin-type" evidence="5">
    <location>
        <begin position="56"/>
        <end position="88"/>
    </location>
</feature>
<dbReference type="Proteomes" id="UP000270112">
    <property type="component" value="Unassembled WGS sequence"/>
</dbReference>
<dbReference type="PROSITE" id="PS00198">
    <property type="entry name" value="4FE4S_FER_1"/>
    <property type="match status" value="1"/>
</dbReference>
<comment type="caution">
    <text evidence="7">The sequence shown here is derived from an EMBL/GenBank/DDBJ whole genome shotgun (WGS) entry which is preliminary data.</text>
</comment>
<dbReference type="InterPro" id="IPR050954">
    <property type="entry name" value="ET_IronSulfur_Cluster-Binding"/>
</dbReference>
<dbReference type="InterPro" id="IPR017896">
    <property type="entry name" value="4Fe4S_Fe-S-bd"/>
</dbReference>